<evidence type="ECO:0000313" key="3">
    <source>
        <dbReference type="Proteomes" id="UP000217676"/>
    </source>
</evidence>
<dbReference type="EMBL" id="AP017424">
    <property type="protein sequence ID" value="BAU82916.1"/>
    <property type="molecule type" value="Genomic_DNA"/>
</dbReference>
<evidence type="ECO:0000313" key="2">
    <source>
        <dbReference type="EMBL" id="BAU82916.1"/>
    </source>
</evidence>
<keyword evidence="3" id="KW-1185">Reference proteome</keyword>
<protein>
    <submittedName>
        <fullName evidence="2">Uncharacterized protein</fullName>
    </submittedName>
</protein>
<dbReference type="AlphaFoldDB" id="A0A160NXT7"/>
<sequence>MDIPDLALPLRPLAATFRLPCSLRHPPGCPAARIRFILPPARDAPTAPSVHPPPHTPHRFAAPTRRPCTLLLHSTGA</sequence>
<feature type="region of interest" description="Disordered" evidence="1">
    <location>
        <begin position="43"/>
        <end position="65"/>
    </location>
</feature>
<evidence type="ECO:0000256" key="1">
    <source>
        <dbReference type="SAM" id="MobiDB-lite"/>
    </source>
</evidence>
<organism evidence="2 3">
    <name type="scientific">Streptomyces laurentii</name>
    <dbReference type="NCBI Taxonomy" id="39478"/>
    <lineage>
        <taxon>Bacteria</taxon>
        <taxon>Bacillati</taxon>
        <taxon>Actinomycetota</taxon>
        <taxon>Actinomycetes</taxon>
        <taxon>Kitasatosporales</taxon>
        <taxon>Streptomycetaceae</taxon>
        <taxon>Streptomyces</taxon>
    </lineage>
</organism>
<accession>A0A160NXT7</accession>
<proteinExistence type="predicted"/>
<dbReference type="KEGG" id="slau:SLA_1979"/>
<gene>
    <name evidence="2" type="ORF">SLA_1979</name>
</gene>
<dbReference type="Proteomes" id="UP000217676">
    <property type="component" value="Chromosome"/>
</dbReference>
<name>A0A160NXT7_STRLU</name>
<reference evidence="2 3" key="1">
    <citation type="journal article" date="2016" name="Genome Announc.">
        <title>Complete Genome Sequence of Thiostrepton-Producing Streptomyces laurentii ATCC 31255.</title>
        <authorList>
            <person name="Doi K."/>
            <person name="Fujino Y."/>
            <person name="Nagayoshi Y."/>
            <person name="Ohshima T."/>
            <person name="Ogata S."/>
        </authorList>
    </citation>
    <scope>NUCLEOTIDE SEQUENCE [LARGE SCALE GENOMIC DNA]</scope>
    <source>
        <strain evidence="2 3">ATCC 31255</strain>
    </source>
</reference>